<dbReference type="InParanoid" id="D8TPJ6"/>
<dbReference type="Proteomes" id="UP000001058">
    <property type="component" value="Unassembled WGS sequence"/>
</dbReference>
<dbReference type="KEGG" id="vcn:VOLCADRAFT_88641"/>
<dbReference type="AlphaFoldDB" id="D8TPJ6"/>
<proteinExistence type="predicted"/>
<accession>D8TPJ6</accession>
<name>D8TPJ6_VOLCA</name>
<evidence type="ECO:0000313" key="1">
    <source>
        <dbReference type="EMBL" id="EFJ50777.1"/>
    </source>
</evidence>
<dbReference type="RefSeq" id="XP_002948370.1">
    <property type="nucleotide sequence ID" value="XM_002948324.1"/>
</dbReference>
<keyword evidence="2" id="KW-1185">Reference proteome</keyword>
<dbReference type="EMBL" id="GL378330">
    <property type="protein sequence ID" value="EFJ50777.1"/>
    <property type="molecule type" value="Genomic_DNA"/>
</dbReference>
<sequence length="296" mass="33152">MHNGCRMLLPRQVVQESALLDYKARLPAAPTRKLFATSSSTNFPPASARASPMRDAPAENIYLAHKHAQAFMSKYHLYDSERCHTLLAMLLVKYSPDEGMNLLGDDMLDTLAGGPLPAEPGTNPADAAQLRQAQMAEGHAAALAAEFAEQDNNHFTLHQQAVVDALCCSCSRRQYGSSMLRPVCSTDAHVQVLQAANVFFLDEFSRMMTSEQFMQMLITVWLARQRRAQHAAALPHRPALSRRLTRLFVVQEHWAQVTHGGEGPAASYEQVVRARHRRPRHFKKGRGPQWQNWESS</sequence>
<gene>
    <name evidence="1" type="ORF">VOLCADRAFT_88641</name>
</gene>
<protein>
    <submittedName>
        <fullName evidence="1">Uncharacterized protein</fullName>
    </submittedName>
</protein>
<evidence type="ECO:0000313" key="2">
    <source>
        <dbReference type="Proteomes" id="UP000001058"/>
    </source>
</evidence>
<dbReference type="GeneID" id="9624367"/>
<organism evidence="2">
    <name type="scientific">Volvox carteri f. nagariensis</name>
    <dbReference type="NCBI Taxonomy" id="3068"/>
    <lineage>
        <taxon>Eukaryota</taxon>
        <taxon>Viridiplantae</taxon>
        <taxon>Chlorophyta</taxon>
        <taxon>core chlorophytes</taxon>
        <taxon>Chlorophyceae</taxon>
        <taxon>CS clade</taxon>
        <taxon>Chlamydomonadales</taxon>
        <taxon>Volvocaceae</taxon>
        <taxon>Volvox</taxon>
    </lineage>
</organism>
<reference evidence="1 2" key="1">
    <citation type="journal article" date="2010" name="Science">
        <title>Genomic analysis of organismal complexity in the multicellular green alga Volvox carteri.</title>
        <authorList>
            <person name="Prochnik S.E."/>
            <person name="Umen J."/>
            <person name="Nedelcu A.M."/>
            <person name="Hallmann A."/>
            <person name="Miller S.M."/>
            <person name="Nishii I."/>
            <person name="Ferris P."/>
            <person name="Kuo A."/>
            <person name="Mitros T."/>
            <person name="Fritz-Laylin L.K."/>
            <person name="Hellsten U."/>
            <person name="Chapman J."/>
            <person name="Simakov O."/>
            <person name="Rensing S.A."/>
            <person name="Terry A."/>
            <person name="Pangilinan J."/>
            <person name="Kapitonov V."/>
            <person name="Jurka J."/>
            <person name="Salamov A."/>
            <person name="Shapiro H."/>
            <person name="Schmutz J."/>
            <person name="Grimwood J."/>
            <person name="Lindquist E."/>
            <person name="Lucas S."/>
            <person name="Grigoriev I.V."/>
            <person name="Schmitt R."/>
            <person name="Kirk D."/>
            <person name="Rokhsar D.S."/>
        </authorList>
    </citation>
    <scope>NUCLEOTIDE SEQUENCE [LARGE SCALE GENOMIC DNA]</scope>
    <source>
        <strain evidence="2">f. Nagariensis / Eve</strain>
    </source>
</reference>
<dbReference type="OrthoDB" id="547730at2759"/>